<dbReference type="EMBL" id="WTXG01000001">
    <property type="protein sequence ID" value="KAI0307817.1"/>
    <property type="molecule type" value="Genomic_DNA"/>
</dbReference>
<reference evidence="3" key="1">
    <citation type="journal article" date="2022" name="New Phytol.">
        <title>Evolutionary transition to the ectomycorrhizal habit in the genomes of a hyperdiverse lineage of mushroom-forming fungi.</title>
        <authorList>
            <person name="Looney B."/>
            <person name="Miyauchi S."/>
            <person name="Morin E."/>
            <person name="Drula E."/>
            <person name="Courty P.E."/>
            <person name="Kohler A."/>
            <person name="Kuo A."/>
            <person name="LaButti K."/>
            <person name="Pangilinan J."/>
            <person name="Lipzen A."/>
            <person name="Riley R."/>
            <person name="Andreopoulos W."/>
            <person name="He G."/>
            <person name="Johnson J."/>
            <person name="Nolan M."/>
            <person name="Tritt A."/>
            <person name="Barry K.W."/>
            <person name="Grigoriev I.V."/>
            <person name="Nagy L.G."/>
            <person name="Hibbett D."/>
            <person name="Henrissat B."/>
            <person name="Matheny P.B."/>
            <person name="Labbe J."/>
            <person name="Martin F.M."/>
        </authorList>
    </citation>
    <scope>NUCLEOTIDE SEQUENCE</scope>
    <source>
        <strain evidence="3">BPL690</strain>
    </source>
</reference>
<feature type="compositionally biased region" description="Basic and acidic residues" evidence="1">
    <location>
        <begin position="109"/>
        <end position="121"/>
    </location>
</feature>
<feature type="region of interest" description="Disordered" evidence="1">
    <location>
        <begin position="102"/>
        <end position="138"/>
    </location>
</feature>
<evidence type="ECO:0000313" key="3">
    <source>
        <dbReference type="EMBL" id="KAI0307817.1"/>
    </source>
</evidence>
<accession>A0AAD4MCF6</accession>
<feature type="transmembrane region" description="Helical" evidence="2">
    <location>
        <begin position="50"/>
        <end position="70"/>
    </location>
</feature>
<feature type="compositionally biased region" description="Low complexity" evidence="1">
    <location>
        <begin position="25"/>
        <end position="40"/>
    </location>
</feature>
<feature type="region of interest" description="Disordered" evidence="1">
    <location>
        <begin position="1"/>
        <end position="40"/>
    </location>
</feature>
<protein>
    <submittedName>
        <fullName evidence="3">Uncharacterized protein</fullName>
    </submittedName>
</protein>
<feature type="compositionally biased region" description="Polar residues" evidence="1">
    <location>
        <begin position="7"/>
        <end position="24"/>
    </location>
</feature>
<evidence type="ECO:0000256" key="1">
    <source>
        <dbReference type="SAM" id="MobiDB-lite"/>
    </source>
</evidence>
<name>A0AAD4MCF6_9AGAM</name>
<keyword evidence="4" id="KW-1185">Reference proteome</keyword>
<keyword evidence="2" id="KW-1133">Transmembrane helix</keyword>
<keyword evidence="2" id="KW-0472">Membrane</keyword>
<sequence length="164" mass="17725">MIIQFLPRNTSDFSTRTPVNPNRLSTRSNNTDSSQTTTATRTPILNHGNLVGVLIISALLILGIALWLCFGKWSKPIRHFFRGCPRSKPNAVHFGVGDGLGTTSSGKESTQDGHSDVEKVVTADSSTSSNQNSFNQGTIESVKDKNVVELALPGQGPTRGRNQF</sequence>
<proteinExistence type="predicted"/>
<keyword evidence="2" id="KW-0812">Transmembrane</keyword>
<evidence type="ECO:0000313" key="4">
    <source>
        <dbReference type="Proteomes" id="UP001203297"/>
    </source>
</evidence>
<dbReference type="AlphaFoldDB" id="A0AAD4MCF6"/>
<dbReference type="Proteomes" id="UP001203297">
    <property type="component" value="Unassembled WGS sequence"/>
</dbReference>
<feature type="compositionally biased region" description="Low complexity" evidence="1">
    <location>
        <begin position="125"/>
        <end position="136"/>
    </location>
</feature>
<evidence type="ECO:0000256" key="2">
    <source>
        <dbReference type="SAM" id="Phobius"/>
    </source>
</evidence>
<gene>
    <name evidence="3" type="ORF">B0F90DRAFT_67931</name>
</gene>
<organism evidence="3 4">
    <name type="scientific">Multifurca ochricompacta</name>
    <dbReference type="NCBI Taxonomy" id="376703"/>
    <lineage>
        <taxon>Eukaryota</taxon>
        <taxon>Fungi</taxon>
        <taxon>Dikarya</taxon>
        <taxon>Basidiomycota</taxon>
        <taxon>Agaricomycotina</taxon>
        <taxon>Agaricomycetes</taxon>
        <taxon>Russulales</taxon>
        <taxon>Russulaceae</taxon>
        <taxon>Multifurca</taxon>
    </lineage>
</organism>
<comment type="caution">
    <text evidence="3">The sequence shown here is derived from an EMBL/GenBank/DDBJ whole genome shotgun (WGS) entry which is preliminary data.</text>
</comment>